<sequence>MELKPSRLGRAKIALQLVLQPFISQKAASQFIYKLTLAIIIFLYCSVLRRGPPPPPPALSAARGPPPPVAGDEGPPPPPPALPRAGGQPL</sequence>
<evidence type="ECO:0000256" key="1">
    <source>
        <dbReference type="SAM" id="MobiDB-lite"/>
    </source>
</evidence>
<organism evidence="2">
    <name type="scientific">Amphimedon queenslandica</name>
    <name type="common">Sponge</name>
    <dbReference type="NCBI Taxonomy" id="400682"/>
    <lineage>
        <taxon>Eukaryota</taxon>
        <taxon>Metazoa</taxon>
        <taxon>Porifera</taxon>
        <taxon>Demospongiae</taxon>
        <taxon>Heteroscleromorpha</taxon>
        <taxon>Haplosclerida</taxon>
        <taxon>Niphatidae</taxon>
        <taxon>Amphimedon</taxon>
    </lineage>
</organism>
<proteinExistence type="predicted"/>
<name>A0A1X7UQT5_AMPQE</name>
<dbReference type="InParanoid" id="A0A1X7UQT5"/>
<protein>
    <submittedName>
        <fullName evidence="2">Uncharacterized protein</fullName>
    </submittedName>
</protein>
<dbReference type="EnsemblMetazoa" id="Aqu2.1.30123_001">
    <property type="protein sequence ID" value="Aqu2.1.30123_001"/>
    <property type="gene ID" value="Aqu2.1.30123"/>
</dbReference>
<feature type="compositionally biased region" description="Pro residues" evidence="1">
    <location>
        <begin position="54"/>
        <end position="82"/>
    </location>
</feature>
<evidence type="ECO:0000313" key="2">
    <source>
        <dbReference type="EnsemblMetazoa" id="Aqu2.1.30123_001"/>
    </source>
</evidence>
<reference evidence="2" key="1">
    <citation type="submission" date="2017-05" db="UniProtKB">
        <authorList>
            <consortium name="EnsemblMetazoa"/>
        </authorList>
    </citation>
    <scope>IDENTIFICATION</scope>
</reference>
<feature type="region of interest" description="Disordered" evidence="1">
    <location>
        <begin position="54"/>
        <end position="90"/>
    </location>
</feature>
<dbReference type="AlphaFoldDB" id="A0A1X7UQT5"/>
<accession>A0A1X7UQT5</accession>